<dbReference type="KEGG" id="anr:Ana3638_17715"/>
<dbReference type="NCBIfam" id="TIGR00762">
    <property type="entry name" value="DegV"/>
    <property type="match status" value="1"/>
</dbReference>
<dbReference type="EMBL" id="CP048000">
    <property type="protein sequence ID" value="QHQ62394.1"/>
    <property type="molecule type" value="Genomic_DNA"/>
</dbReference>
<dbReference type="RefSeq" id="WP_161839218.1">
    <property type="nucleotide sequence ID" value="NZ_CP048000.1"/>
</dbReference>
<organism evidence="2 3">
    <name type="scientific">Anaerocolumna sedimenticola</name>
    <dbReference type="NCBI Taxonomy" id="2696063"/>
    <lineage>
        <taxon>Bacteria</taxon>
        <taxon>Bacillati</taxon>
        <taxon>Bacillota</taxon>
        <taxon>Clostridia</taxon>
        <taxon>Lachnospirales</taxon>
        <taxon>Lachnospiraceae</taxon>
        <taxon>Anaerocolumna</taxon>
    </lineage>
</organism>
<dbReference type="Gene3D" id="3.30.1180.10">
    <property type="match status" value="1"/>
</dbReference>
<evidence type="ECO:0000256" key="1">
    <source>
        <dbReference type="ARBA" id="ARBA00023121"/>
    </source>
</evidence>
<dbReference type="InterPro" id="IPR050270">
    <property type="entry name" value="DegV_domain_contain"/>
</dbReference>
<protein>
    <submittedName>
        <fullName evidence="2">DegV family EDD domain-containing protein</fullName>
    </submittedName>
</protein>
<dbReference type="Proteomes" id="UP000464314">
    <property type="component" value="Chromosome"/>
</dbReference>
<dbReference type="Pfam" id="PF02645">
    <property type="entry name" value="DegV"/>
    <property type="match status" value="1"/>
</dbReference>
<gene>
    <name evidence="2" type="ORF">Ana3638_17715</name>
</gene>
<dbReference type="InterPro" id="IPR003797">
    <property type="entry name" value="DegV"/>
</dbReference>
<dbReference type="SUPFAM" id="SSF82549">
    <property type="entry name" value="DAK1/DegV-like"/>
    <property type="match status" value="1"/>
</dbReference>
<proteinExistence type="predicted"/>
<dbReference type="PROSITE" id="PS51482">
    <property type="entry name" value="DEGV"/>
    <property type="match status" value="1"/>
</dbReference>
<name>A0A6P1TN17_9FIRM</name>
<dbReference type="Gene3D" id="3.40.50.10170">
    <property type="match status" value="1"/>
</dbReference>
<dbReference type="GO" id="GO:0008289">
    <property type="term" value="F:lipid binding"/>
    <property type="evidence" value="ECO:0007669"/>
    <property type="project" value="UniProtKB-KW"/>
</dbReference>
<dbReference type="PANTHER" id="PTHR33434">
    <property type="entry name" value="DEGV DOMAIN-CONTAINING PROTEIN DR_1986-RELATED"/>
    <property type="match status" value="1"/>
</dbReference>
<dbReference type="AlphaFoldDB" id="A0A6P1TN17"/>
<accession>A0A6P1TN17</accession>
<evidence type="ECO:0000313" key="2">
    <source>
        <dbReference type="EMBL" id="QHQ62394.1"/>
    </source>
</evidence>
<dbReference type="InterPro" id="IPR043168">
    <property type="entry name" value="DegV_C"/>
</dbReference>
<dbReference type="PANTHER" id="PTHR33434:SF2">
    <property type="entry name" value="FATTY ACID-BINDING PROTEIN TM_1468"/>
    <property type="match status" value="1"/>
</dbReference>
<sequence length="283" mass="31222">MEKIKIIADSTCDLTDEILQKYNITVIPLCVIMGDATYQDGVNVTPEDIYEWSEKENSTPKTAAPLLNDVVDILKPFTEDKMDIVFIGISEDMSSTCNVVRLAAGILNYKKVHIINSGNLSTGIGLQVMKAAEMAEDGQSAESIEDYIVNTMQERVKASFIVDTLTYLNRGGRCSSVAALIGNTFQLKPMIVVKHGKMGVGKKYRGNIKKSLLNYVKDLKTELLSADKERVFITHSGCDDETVKLIYDYINNLHIFREIIITKAGGVISSHCGPKTLGVLFVS</sequence>
<keyword evidence="1" id="KW-0446">Lipid-binding</keyword>
<keyword evidence="3" id="KW-1185">Reference proteome</keyword>
<reference evidence="2 3" key="1">
    <citation type="submission" date="2020-01" db="EMBL/GenBank/DDBJ databases">
        <title>Genome analysis of Anaerocolumna sp. CBA3638.</title>
        <authorList>
            <person name="Kim J."/>
            <person name="Roh S.W."/>
        </authorList>
    </citation>
    <scope>NUCLEOTIDE SEQUENCE [LARGE SCALE GENOMIC DNA]</scope>
    <source>
        <strain evidence="2 3">CBA3638</strain>
    </source>
</reference>
<evidence type="ECO:0000313" key="3">
    <source>
        <dbReference type="Proteomes" id="UP000464314"/>
    </source>
</evidence>